<protein>
    <submittedName>
        <fullName evidence="2">Uncharacterized protein</fullName>
    </submittedName>
</protein>
<sequence length="116" mass="12225">MNGMTCQLGRRVGRSEEGGEGILLKKKLAPNGGPGGGQVLIRGLNSEVVITRSGVPGRSPTPPPSAGQLSPLLPTSLQALTVLILVTSVAACLRLLLKLETRQYNNEETYVWCTDG</sequence>
<proteinExistence type="predicted"/>
<organism evidence="2 3">
    <name type="scientific">Petrolisthes manimaculis</name>
    <dbReference type="NCBI Taxonomy" id="1843537"/>
    <lineage>
        <taxon>Eukaryota</taxon>
        <taxon>Metazoa</taxon>
        <taxon>Ecdysozoa</taxon>
        <taxon>Arthropoda</taxon>
        <taxon>Crustacea</taxon>
        <taxon>Multicrustacea</taxon>
        <taxon>Malacostraca</taxon>
        <taxon>Eumalacostraca</taxon>
        <taxon>Eucarida</taxon>
        <taxon>Decapoda</taxon>
        <taxon>Pleocyemata</taxon>
        <taxon>Anomura</taxon>
        <taxon>Galatheoidea</taxon>
        <taxon>Porcellanidae</taxon>
        <taxon>Petrolisthes</taxon>
    </lineage>
</organism>
<gene>
    <name evidence="2" type="ORF">Pmani_036458</name>
</gene>
<feature type="transmembrane region" description="Helical" evidence="1">
    <location>
        <begin position="77"/>
        <end position="97"/>
    </location>
</feature>
<reference evidence="2" key="1">
    <citation type="submission" date="2023-11" db="EMBL/GenBank/DDBJ databases">
        <title>Genome assemblies of two species of porcelain crab, Petrolisthes cinctipes and Petrolisthes manimaculis (Anomura: Porcellanidae).</title>
        <authorList>
            <person name="Angst P."/>
        </authorList>
    </citation>
    <scope>NUCLEOTIDE SEQUENCE</scope>
    <source>
        <strain evidence="2">PB745_02</strain>
        <tissue evidence="2">Gill</tissue>
    </source>
</reference>
<accession>A0AAE1TPD7</accession>
<keyword evidence="1" id="KW-0812">Transmembrane</keyword>
<keyword evidence="1" id="KW-0472">Membrane</keyword>
<dbReference type="EMBL" id="JAWZYT010005408">
    <property type="protein sequence ID" value="KAK4290659.1"/>
    <property type="molecule type" value="Genomic_DNA"/>
</dbReference>
<evidence type="ECO:0000256" key="1">
    <source>
        <dbReference type="SAM" id="Phobius"/>
    </source>
</evidence>
<evidence type="ECO:0000313" key="3">
    <source>
        <dbReference type="Proteomes" id="UP001292094"/>
    </source>
</evidence>
<dbReference type="AlphaFoldDB" id="A0AAE1TPD7"/>
<name>A0AAE1TPD7_9EUCA</name>
<keyword evidence="3" id="KW-1185">Reference proteome</keyword>
<comment type="caution">
    <text evidence="2">The sequence shown here is derived from an EMBL/GenBank/DDBJ whole genome shotgun (WGS) entry which is preliminary data.</text>
</comment>
<dbReference type="Proteomes" id="UP001292094">
    <property type="component" value="Unassembled WGS sequence"/>
</dbReference>
<evidence type="ECO:0000313" key="2">
    <source>
        <dbReference type="EMBL" id="KAK4290659.1"/>
    </source>
</evidence>
<keyword evidence="1" id="KW-1133">Transmembrane helix</keyword>